<accession>A0A9P9JB07</accession>
<feature type="region of interest" description="Disordered" evidence="1">
    <location>
        <begin position="155"/>
        <end position="196"/>
    </location>
</feature>
<protein>
    <submittedName>
        <fullName evidence="2">Uncharacterized protein</fullName>
    </submittedName>
</protein>
<reference evidence="2" key="1">
    <citation type="journal article" date="2021" name="Nat. Commun.">
        <title>Genetic determinants of endophytism in the Arabidopsis root mycobiome.</title>
        <authorList>
            <person name="Mesny F."/>
            <person name="Miyauchi S."/>
            <person name="Thiergart T."/>
            <person name="Pickel B."/>
            <person name="Atanasova L."/>
            <person name="Karlsson M."/>
            <person name="Huettel B."/>
            <person name="Barry K.W."/>
            <person name="Haridas S."/>
            <person name="Chen C."/>
            <person name="Bauer D."/>
            <person name="Andreopoulos W."/>
            <person name="Pangilinan J."/>
            <person name="LaButti K."/>
            <person name="Riley R."/>
            <person name="Lipzen A."/>
            <person name="Clum A."/>
            <person name="Drula E."/>
            <person name="Henrissat B."/>
            <person name="Kohler A."/>
            <person name="Grigoriev I.V."/>
            <person name="Martin F.M."/>
            <person name="Hacquard S."/>
        </authorList>
    </citation>
    <scope>NUCLEOTIDE SEQUENCE</scope>
    <source>
        <strain evidence="2">MPI-CAGE-AT-0021</strain>
    </source>
</reference>
<proteinExistence type="predicted"/>
<feature type="non-terminal residue" evidence="2">
    <location>
        <position position="196"/>
    </location>
</feature>
<evidence type="ECO:0000313" key="2">
    <source>
        <dbReference type="EMBL" id="KAH7157471.1"/>
    </source>
</evidence>
<gene>
    <name evidence="2" type="ORF">B0J13DRAFT_650031</name>
</gene>
<dbReference type="OrthoDB" id="10651397at2759"/>
<keyword evidence="3" id="KW-1185">Reference proteome</keyword>
<organism evidence="2 3">
    <name type="scientific">Dactylonectria estremocensis</name>
    <dbReference type="NCBI Taxonomy" id="1079267"/>
    <lineage>
        <taxon>Eukaryota</taxon>
        <taxon>Fungi</taxon>
        <taxon>Dikarya</taxon>
        <taxon>Ascomycota</taxon>
        <taxon>Pezizomycotina</taxon>
        <taxon>Sordariomycetes</taxon>
        <taxon>Hypocreomycetidae</taxon>
        <taxon>Hypocreales</taxon>
        <taxon>Nectriaceae</taxon>
        <taxon>Dactylonectria</taxon>
    </lineage>
</organism>
<dbReference type="AlphaFoldDB" id="A0A9P9JB07"/>
<evidence type="ECO:0000256" key="1">
    <source>
        <dbReference type="SAM" id="MobiDB-lite"/>
    </source>
</evidence>
<dbReference type="EMBL" id="JAGMUU010000003">
    <property type="protein sequence ID" value="KAH7157471.1"/>
    <property type="molecule type" value="Genomic_DNA"/>
</dbReference>
<evidence type="ECO:0000313" key="3">
    <source>
        <dbReference type="Proteomes" id="UP000717696"/>
    </source>
</evidence>
<dbReference type="Proteomes" id="UP000717696">
    <property type="component" value="Unassembled WGS sequence"/>
</dbReference>
<name>A0A9P9JB07_9HYPO</name>
<sequence length="196" mass="21207">MPSHPPLGIPVKASRGKGRKGDLQHLAGLVAGLLISPQPVAHTRDPTSWVMAHSKSTYKGRRGLSPCSHASFVLCGPATHIHQDGFPRFSVPEHIFVWVLAVRYESHSKSPTKASKPKPPLVQTQCTWAGPRDGIDASLEELGVDGRRLSQCRPIPVLRAMPPGPLSPSTSSLAERRHHGMPQWALSSFPCPPGRP</sequence>
<comment type="caution">
    <text evidence="2">The sequence shown here is derived from an EMBL/GenBank/DDBJ whole genome shotgun (WGS) entry which is preliminary data.</text>
</comment>